<gene>
    <name evidence="1" type="ORF">G7Z17_g11470</name>
</gene>
<name>A0A9P5H0Q3_9HYPO</name>
<dbReference type="EMBL" id="JAANBB010000434">
    <property type="protein sequence ID" value="KAF7542559.1"/>
    <property type="molecule type" value="Genomic_DNA"/>
</dbReference>
<dbReference type="OrthoDB" id="5405126at2759"/>
<protein>
    <submittedName>
        <fullName evidence="1">Uncharacterized protein</fullName>
    </submittedName>
</protein>
<reference evidence="1" key="1">
    <citation type="submission" date="2020-03" db="EMBL/GenBank/DDBJ databases">
        <title>Draft Genome Sequence of Cylindrodendrum hubeiense.</title>
        <authorList>
            <person name="Buettner E."/>
            <person name="Kellner H."/>
        </authorList>
    </citation>
    <scope>NUCLEOTIDE SEQUENCE</scope>
    <source>
        <strain evidence="1">IHI 201604</strain>
    </source>
</reference>
<sequence length="397" mass="44325">MVKSSLTQAMRPLANLRTSMVSRSARKFSSTPAYGLKAIFTETDNSSLNEVLNNIQEKIILPSYLPEKQRELIFSPKSRTYIQQNPVIIELDGLEHRFSTIDRFKDVPNSKKALISVLELMKTKEDWDNLGTLLAGYQKAGIRLPQHHYMKMIRKAGRNGQIYSIIECAKQAQKTGFELSQKEHVIQLLTFINNKVTHAGPGDAKSVDALRWTEIVLDLLQRPPHVNESLTALEQTQSHPLVRGQVLFAQASAVQSLKQQEKPAETELAALSDSAQALTSLWSRDLKEGEEIRVLSLISDLRPHQEQNLPKNRGRATLSMSEFVQAVALNIKGMSLAQEIVGDAAKGLAPIEKKLEEHLKEFVESSPKYNEVCADVYEKVTGNRPAWAAPAKPAAEV</sequence>
<evidence type="ECO:0000313" key="1">
    <source>
        <dbReference type="EMBL" id="KAF7542559.1"/>
    </source>
</evidence>
<evidence type="ECO:0000313" key="2">
    <source>
        <dbReference type="Proteomes" id="UP000722485"/>
    </source>
</evidence>
<proteinExistence type="predicted"/>
<keyword evidence="2" id="KW-1185">Reference proteome</keyword>
<accession>A0A9P5H0Q3</accession>
<comment type="caution">
    <text evidence="1">The sequence shown here is derived from an EMBL/GenBank/DDBJ whole genome shotgun (WGS) entry which is preliminary data.</text>
</comment>
<dbReference type="Proteomes" id="UP000722485">
    <property type="component" value="Unassembled WGS sequence"/>
</dbReference>
<dbReference type="AlphaFoldDB" id="A0A9P5H0Q3"/>
<organism evidence="1 2">
    <name type="scientific">Cylindrodendrum hubeiense</name>
    <dbReference type="NCBI Taxonomy" id="595255"/>
    <lineage>
        <taxon>Eukaryota</taxon>
        <taxon>Fungi</taxon>
        <taxon>Dikarya</taxon>
        <taxon>Ascomycota</taxon>
        <taxon>Pezizomycotina</taxon>
        <taxon>Sordariomycetes</taxon>
        <taxon>Hypocreomycetidae</taxon>
        <taxon>Hypocreales</taxon>
        <taxon>Nectriaceae</taxon>
        <taxon>Cylindrodendrum</taxon>
    </lineage>
</organism>